<dbReference type="AlphaFoldDB" id="A0A8J6N7A9"/>
<evidence type="ECO:0000313" key="2">
    <source>
        <dbReference type="Proteomes" id="UP000599024"/>
    </source>
</evidence>
<accession>A0A8J6N7A9</accession>
<comment type="caution">
    <text evidence="1">The sequence shown here is derived from an EMBL/GenBank/DDBJ whole genome shotgun (WGS) entry which is preliminary data.</text>
</comment>
<reference evidence="1 2" key="1">
    <citation type="submission" date="2020-08" db="EMBL/GenBank/DDBJ databases">
        <title>Bridging the membrane lipid divide: bacteria of the FCB group superphylum have the potential to synthesize archaeal ether lipids.</title>
        <authorList>
            <person name="Villanueva L."/>
            <person name="Von Meijenfeldt F.A.B."/>
            <person name="Westbye A.B."/>
            <person name="Yadav S."/>
            <person name="Hopmans E.C."/>
            <person name="Dutilh B.E."/>
            <person name="Sinninghe Damste J.S."/>
        </authorList>
    </citation>
    <scope>NUCLEOTIDE SEQUENCE [LARGE SCALE GENOMIC DNA]</scope>
    <source>
        <strain evidence="1">NIOZ-UU81</strain>
    </source>
</reference>
<proteinExistence type="predicted"/>
<organism evidence="1 2">
    <name type="scientific">Candidatus Desulfatifera sulfidica</name>
    <dbReference type="NCBI Taxonomy" id="2841691"/>
    <lineage>
        <taxon>Bacteria</taxon>
        <taxon>Pseudomonadati</taxon>
        <taxon>Thermodesulfobacteriota</taxon>
        <taxon>Desulfobulbia</taxon>
        <taxon>Desulfobulbales</taxon>
        <taxon>Desulfobulbaceae</taxon>
        <taxon>Candidatus Desulfatifera</taxon>
    </lineage>
</organism>
<sequence length="69" mass="7609">MAKKALYELAEEHPELNITEQEITAAPVAAWREGIRMIPALKCNGHILSGILLNKQAILNFLLKTGLKA</sequence>
<dbReference type="InterPro" id="IPR036249">
    <property type="entry name" value="Thioredoxin-like_sf"/>
</dbReference>
<dbReference type="Proteomes" id="UP000599024">
    <property type="component" value="Unassembled WGS sequence"/>
</dbReference>
<dbReference type="SUPFAM" id="SSF52833">
    <property type="entry name" value="Thioredoxin-like"/>
    <property type="match status" value="1"/>
</dbReference>
<evidence type="ECO:0000313" key="1">
    <source>
        <dbReference type="EMBL" id="MBC8208037.1"/>
    </source>
</evidence>
<protein>
    <recommendedName>
        <fullName evidence="3">Thioredoxin-like fold domain-containing protein</fullName>
    </recommendedName>
</protein>
<gene>
    <name evidence="1" type="ORF">H8E79_02580</name>
</gene>
<name>A0A8J6N7A9_9BACT</name>
<dbReference type="EMBL" id="JACNLK010000027">
    <property type="protein sequence ID" value="MBC8208037.1"/>
    <property type="molecule type" value="Genomic_DNA"/>
</dbReference>
<evidence type="ECO:0008006" key="3">
    <source>
        <dbReference type="Google" id="ProtNLM"/>
    </source>
</evidence>